<dbReference type="RefSeq" id="XP_044960703.1">
    <property type="nucleotide sequence ID" value="XM_045104768.1"/>
</dbReference>
<dbReference type="AlphaFoldDB" id="A0A8I6YHF9"/>
<dbReference type="Proteomes" id="UP000011116">
    <property type="component" value="Chromosome 7H"/>
</dbReference>
<dbReference type="Gramene" id="HORVU.MOREX.r3.7HG0635310.1">
    <property type="protein sequence ID" value="HORVU.MOREX.r3.7HG0635310.1"/>
    <property type="gene ID" value="HORVU.MOREX.r3.7HG0635310"/>
</dbReference>
<feature type="region of interest" description="Disordered" evidence="2">
    <location>
        <begin position="169"/>
        <end position="194"/>
    </location>
</feature>
<gene>
    <name evidence="3" type="primary">LOC123411807</name>
</gene>
<feature type="coiled-coil region" evidence="1">
    <location>
        <begin position="54"/>
        <end position="141"/>
    </location>
</feature>
<dbReference type="EnsemblPlants" id="HORVU.MOREX.r3.7HG0635310.1">
    <property type="protein sequence ID" value="HORVU.MOREX.r3.7HG0635310.1"/>
    <property type="gene ID" value="HORVU.MOREX.r3.7HG0635310"/>
</dbReference>
<accession>A0A8I6YHF9</accession>
<dbReference type="OrthoDB" id="610026at2759"/>
<dbReference type="SMR" id="A0A8I6YHF9"/>
<name>A0A8I6YHF9_HORVV</name>
<dbReference type="Gramene" id="HORVU.MOREX.r2.7HG0527850.1">
    <property type="protein sequence ID" value="HORVU.MOREX.r2.7HG0527850.1"/>
    <property type="gene ID" value="HORVU.MOREX.r2.7HG0527850"/>
</dbReference>
<evidence type="ECO:0000313" key="3">
    <source>
        <dbReference type="EnsemblPlants" id="HORVU.MOREX.r3.7HG0635310.1"/>
    </source>
</evidence>
<reference evidence="3" key="2">
    <citation type="submission" date="2020-10" db="EMBL/GenBank/DDBJ databases">
        <authorList>
            <person name="Scholz U."/>
            <person name="Mascher M."/>
            <person name="Fiebig A."/>
        </authorList>
    </citation>
    <scope>NUCLEOTIDE SEQUENCE [LARGE SCALE GENOMIC DNA]</scope>
    <source>
        <strain evidence="3">cv. Morex</strain>
    </source>
</reference>
<keyword evidence="4" id="KW-1185">Reference proteome</keyword>
<keyword evidence="1" id="KW-0175">Coiled coil</keyword>
<reference evidence="3" key="3">
    <citation type="submission" date="2022-01" db="UniProtKB">
        <authorList>
            <consortium name="EnsemblPlants"/>
        </authorList>
    </citation>
    <scope>IDENTIFICATION</scope>
    <source>
        <strain evidence="3">subsp. vulgare</strain>
    </source>
</reference>
<evidence type="ECO:0000256" key="1">
    <source>
        <dbReference type="SAM" id="Coils"/>
    </source>
</evidence>
<evidence type="ECO:0000256" key="2">
    <source>
        <dbReference type="SAM" id="MobiDB-lite"/>
    </source>
</evidence>
<evidence type="ECO:0000313" key="4">
    <source>
        <dbReference type="Proteomes" id="UP000011116"/>
    </source>
</evidence>
<dbReference type="GeneID" id="123411807"/>
<organism evidence="3 4">
    <name type="scientific">Hordeum vulgare subsp. vulgare</name>
    <name type="common">Domesticated barley</name>
    <dbReference type="NCBI Taxonomy" id="112509"/>
    <lineage>
        <taxon>Eukaryota</taxon>
        <taxon>Viridiplantae</taxon>
        <taxon>Streptophyta</taxon>
        <taxon>Embryophyta</taxon>
        <taxon>Tracheophyta</taxon>
        <taxon>Spermatophyta</taxon>
        <taxon>Magnoliopsida</taxon>
        <taxon>Liliopsida</taxon>
        <taxon>Poales</taxon>
        <taxon>Poaceae</taxon>
        <taxon>BOP clade</taxon>
        <taxon>Pooideae</taxon>
        <taxon>Triticodae</taxon>
        <taxon>Triticeae</taxon>
        <taxon>Hordeinae</taxon>
        <taxon>Hordeum</taxon>
    </lineage>
</organism>
<reference evidence="4" key="1">
    <citation type="journal article" date="2012" name="Nature">
        <title>A physical, genetic and functional sequence assembly of the barley genome.</title>
        <authorList>
            <consortium name="The International Barley Genome Sequencing Consortium"/>
            <person name="Mayer K.F."/>
            <person name="Waugh R."/>
            <person name="Brown J.W."/>
            <person name="Schulman A."/>
            <person name="Langridge P."/>
            <person name="Platzer M."/>
            <person name="Fincher G.B."/>
            <person name="Muehlbauer G.J."/>
            <person name="Sato K."/>
            <person name="Close T.J."/>
            <person name="Wise R.P."/>
            <person name="Stein N."/>
        </authorList>
    </citation>
    <scope>NUCLEOTIDE SEQUENCE [LARGE SCALE GENOMIC DNA]</scope>
    <source>
        <strain evidence="4">cv. Morex</strain>
    </source>
</reference>
<protein>
    <submittedName>
        <fullName evidence="3">Uncharacterized protein</fullName>
    </submittedName>
</protein>
<proteinExistence type="predicted"/>
<sequence>MADIVDALVLKLQSKICYHKDANIEYLEIKTMVDKLVEANKKLKDKKVDFNGVIDMVIEEKEKLQHDYQVIKERVAKKEEQLETVKKELEEEKHDHVVAKNELEEEKHGHVATKMELVAAKQELAKRNKELEVLRKKLKESEPVPSKMVTRLTHKRQMLLQALMCNDADGHRPKKRRSYQHASQDDDLEVIRQS</sequence>
<dbReference type="KEGG" id="hvg:123411807"/>